<dbReference type="AlphaFoldDB" id="A0A1C7LV18"/>
<dbReference type="OMA" id="NEARPVG"/>
<evidence type="ECO:0000313" key="2">
    <source>
        <dbReference type="Proteomes" id="UP000092993"/>
    </source>
</evidence>
<evidence type="ECO:0008006" key="3">
    <source>
        <dbReference type="Google" id="ProtNLM"/>
    </source>
</evidence>
<protein>
    <recommendedName>
        <fullName evidence="3">N-acetyltransferase domain-containing protein</fullName>
    </recommendedName>
</protein>
<comment type="caution">
    <text evidence="1">The sequence shown here is derived from an EMBL/GenBank/DDBJ whole genome shotgun (WGS) entry which is preliminary data.</text>
</comment>
<name>A0A1C7LV18_GRIFR</name>
<evidence type="ECO:0000313" key="1">
    <source>
        <dbReference type="EMBL" id="OBZ68613.1"/>
    </source>
</evidence>
<sequence>MQHYHPLQLNPDTGEPFLRLPSPRENIIITPPRMSDALSIVSILNDPPVCRWLDSPPDTDAILQELELASKEDPEGPPRLMNACPVRMIREVKDDGSEVYLGELTLDRCGYPDVRDWQERERLCRENAEKRPETPGLFGVGETISQLLTMVKGS</sequence>
<gene>
    <name evidence="1" type="ORF">A0H81_11663</name>
</gene>
<dbReference type="OrthoDB" id="630895at2759"/>
<keyword evidence="2" id="KW-1185">Reference proteome</keyword>
<dbReference type="EMBL" id="LUGG01000020">
    <property type="protein sequence ID" value="OBZ68613.1"/>
    <property type="molecule type" value="Genomic_DNA"/>
</dbReference>
<organism evidence="1 2">
    <name type="scientific">Grifola frondosa</name>
    <name type="common">Maitake</name>
    <name type="synonym">Polyporus frondosus</name>
    <dbReference type="NCBI Taxonomy" id="5627"/>
    <lineage>
        <taxon>Eukaryota</taxon>
        <taxon>Fungi</taxon>
        <taxon>Dikarya</taxon>
        <taxon>Basidiomycota</taxon>
        <taxon>Agaricomycotina</taxon>
        <taxon>Agaricomycetes</taxon>
        <taxon>Polyporales</taxon>
        <taxon>Grifolaceae</taxon>
        <taxon>Grifola</taxon>
    </lineage>
</organism>
<proteinExistence type="predicted"/>
<accession>A0A1C7LV18</accession>
<reference evidence="1 2" key="1">
    <citation type="submission" date="2016-03" db="EMBL/GenBank/DDBJ databases">
        <title>Whole genome sequencing of Grifola frondosa 9006-11.</title>
        <authorList>
            <person name="Min B."/>
            <person name="Park H."/>
            <person name="Kim J.-G."/>
            <person name="Cho H."/>
            <person name="Oh Y.-L."/>
            <person name="Kong W.-S."/>
            <person name="Choi I.-G."/>
        </authorList>
    </citation>
    <scope>NUCLEOTIDE SEQUENCE [LARGE SCALE GENOMIC DNA]</scope>
    <source>
        <strain evidence="1 2">9006-11</strain>
    </source>
</reference>
<dbReference type="Proteomes" id="UP000092993">
    <property type="component" value="Unassembled WGS sequence"/>
</dbReference>